<name>A0ABZ0PBS8_9PROT</name>
<evidence type="ECO:0000256" key="1">
    <source>
        <dbReference type="SAM" id="SignalP"/>
    </source>
</evidence>
<keyword evidence="3" id="KW-1185">Reference proteome</keyword>
<dbReference type="InterPro" id="IPR011250">
    <property type="entry name" value="OMP/PagP_B-barrel"/>
</dbReference>
<protein>
    <recommendedName>
        <fullName evidence="4">Outer membrane protein beta-barrel domain-containing protein</fullName>
    </recommendedName>
</protein>
<feature type="chain" id="PRO_5047314013" description="Outer membrane protein beta-barrel domain-containing protein" evidence="1">
    <location>
        <begin position="32"/>
        <end position="307"/>
    </location>
</feature>
<gene>
    <name evidence="2" type="ORF">R9Z33_13100</name>
</gene>
<sequence length="307" mass="31916">MFMFHGVPTRPRLSHALGAIAVLGLAGASGAAAQAPAGDFAVPTQGLYIGAGGAFNVTRFGTQNVYALGISDVYQNGVRVSSGSAAGPARVPLGTETGFAPAAQIGYFQNFAESRWLWGVKASYSYLGTTASTPNALLPQAGAFTDARTGASTPFLGNAVVRSFEQKAEHQITLTPFIGHAHQRGFLYLGGGPTLTRLSTQMNGLVGFADINGNRSEISGPPQNFSSAAWVWGAMFVAGVTYFVDANWFLDVTYTASTTQRQTGQYFSTFTNAGGPGGSVTTGSLIGNSSSAPLVSQGAMLTLNRRF</sequence>
<dbReference type="SUPFAM" id="SSF56925">
    <property type="entry name" value="OMPA-like"/>
    <property type="match status" value="1"/>
</dbReference>
<dbReference type="RefSeq" id="WP_318647023.1">
    <property type="nucleotide sequence ID" value="NZ_CP137852.1"/>
</dbReference>
<evidence type="ECO:0000313" key="2">
    <source>
        <dbReference type="EMBL" id="WPB83042.1"/>
    </source>
</evidence>
<evidence type="ECO:0008006" key="4">
    <source>
        <dbReference type="Google" id="ProtNLM"/>
    </source>
</evidence>
<evidence type="ECO:0000313" key="3">
    <source>
        <dbReference type="Proteomes" id="UP001305521"/>
    </source>
</evidence>
<organism evidence="2 3">
    <name type="scientific">Sediminicoccus rosea</name>
    <dbReference type="NCBI Taxonomy" id="1225128"/>
    <lineage>
        <taxon>Bacteria</taxon>
        <taxon>Pseudomonadati</taxon>
        <taxon>Pseudomonadota</taxon>
        <taxon>Alphaproteobacteria</taxon>
        <taxon>Acetobacterales</taxon>
        <taxon>Roseomonadaceae</taxon>
        <taxon>Sediminicoccus</taxon>
    </lineage>
</organism>
<dbReference type="EMBL" id="CP137852">
    <property type="protein sequence ID" value="WPB83042.1"/>
    <property type="molecule type" value="Genomic_DNA"/>
</dbReference>
<dbReference type="Proteomes" id="UP001305521">
    <property type="component" value="Chromosome"/>
</dbReference>
<reference evidence="2 3" key="1">
    <citation type="submission" date="2023-11" db="EMBL/GenBank/DDBJ databases">
        <title>Arctic aerobic anoxygenic photoheterotroph Sediminicoccus rosea KRV36 adapts its photosynthesis to long days of polar summer.</title>
        <authorList>
            <person name="Tomasch J."/>
            <person name="Kopejtka K."/>
            <person name="Bily T."/>
            <person name="Gardiner A.T."/>
            <person name="Gardian Z."/>
            <person name="Shivaramu S."/>
            <person name="Koblizek M."/>
            <person name="Engelhardt F."/>
            <person name="Kaftan D."/>
        </authorList>
    </citation>
    <scope>NUCLEOTIDE SEQUENCE [LARGE SCALE GENOMIC DNA]</scope>
    <source>
        <strain evidence="2 3">R-30</strain>
    </source>
</reference>
<keyword evidence="1" id="KW-0732">Signal</keyword>
<proteinExistence type="predicted"/>
<feature type="signal peptide" evidence="1">
    <location>
        <begin position="1"/>
        <end position="31"/>
    </location>
</feature>
<accession>A0ABZ0PBS8</accession>